<evidence type="ECO:0000256" key="2">
    <source>
        <dbReference type="SAM" id="SignalP"/>
    </source>
</evidence>
<feature type="chain" id="PRO_5031052777" evidence="2">
    <location>
        <begin position="25"/>
        <end position="256"/>
    </location>
</feature>
<dbReference type="AlphaFoldDB" id="A0A7S2LNR2"/>
<gene>
    <name evidence="3" type="ORF">SMAR0320_LOCUS14100</name>
</gene>
<feature type="signal peptide" evidence="2">
    <location>
        <begin position="1"/>
        <end position="24"/>
    </location>
</feature>
<organism evidence="3">
    <name type="scientific">Skeletonema marinoi</name>
    <dbReference type="NCBI Taxonomy" id="267567"/>
    <lineage>
        <taxon>Eukaryota</taxon>
        <taxon>Sar</taxon>
        <taxon>Stramenopiles</taxon>
        <taxon>Ochrophyta</taxon>
        <taxon>Bacillariophyta</taxon>
        <taxon>Coscinodiscophyceae</taxon>
        <taxon>Thalassiosirophycidae</taxon>
        <taxon>Thalassiosirales</taxon>
        <taxon>Skeletonemataceae</taxon>
        <taxon>Skeletonema</taxon>
        <taxon>Skeletonema marinoi-dohrnii complex</taxon>
    </lineage>
</organism>
<evidence type="ECO:0000313" key="3">
    <source>
        <dbReference type="EMBL" id="CAD9611926.1"/>
    </source>
</evidence>
<keyword evidence="2" id="KW-0732">Signal</keyword>
<evidence type="ECO:0000256" key="1">
    <source>
        <dbReference type="SAM" id="MobiDB-lite"/>
    </source>
</evidence>
<accession>A0A7S2LNR2</accession>
<sequence length="256" mass="28063">MAKIIIPFFALAGMSMSMLGGVSAQTKKNGDLRDCSTKGMNTCERWSHCIWVNDEHGEGACYNNCPAIGFPDDLGTTRDCNNLEGCDLVGYSTRCDFTDRDVKCSTANNPDWVITQRQCKALEGCTFNLAPGKNECIEVVDCSSANDSNWRTTLSQCRALDGCRFNTAWGKNECTRDCSSANNSNWITTMSQCQAIKGCKFNPIRGKNECIEDPSTTATAFEAYFSTETDFADEDEDEVAQPSESDRAPTANLRGA</sequence>
<dbReference type="EMBL" id="HBGZ01019685">
    <property type="protein sequence ID" value="CAD9611926.1"/>
    <property type="molecule type" value="Transcribed_RNA"/>
</dbReference>
<reference evidence="3" key="1">
    <citation type="submission" date="2021-01" db="EMBL/GenBank/DDBJ databases">
        <authorList>
            <person name="Corre E."/>
            <person name="Pelletier E."/>
            <person name="Niang G."/>
            <person name="Scheremetjew M."/>
            <person name="Finn R."/>
            <person name="Kale V."/>
            <person name="Holt S."/>
            <person name="Cochrane G."/>
            <person name="Meng A."/>
            <person name="Brown T."/>
            <person name="Cohen L."/>
        </authorList>
    </citation>
    <scope>NUCLEOTIDE SEQUENCE</scope>
    <source>
        <strain evidence="3">SM1012Den-03</strain>
    </source>
</reference>
<proteinExistence type="predicted"/>
<feature type="region of interest" description="Disordered" evidence="1">
    <location>
        <begin position="232"/>
        <end position="256"/>
    </location>
</feature>
<name>A0A7S2LNR2_9STRA</name>
<protein>
    <submittedName>
        <fullName evidence="3">Uncharacterized protein</fullName>
    </submittedName>
</protein>